<dbReference type="AlphaFoldDB" id="A0A9X1RJ04"/>
<evidence type="ECO:0008006" key="6">
    <source>
        <dbReference type="Google" id="ProtNLM"/>
    </source>
</evidence>
<feature type="transmembrane region" description="Helical" evidence="1">
    <location>
        <begin position="84"/>
        <end position="103"/>
    </location>
</feature>
<dbReference type="Proteomes" id="UP001139054">
    <property type="component" value="Unassembled WGS sequence"/>
</dbReference>
<comment type="caution">
    <text evidence="2">The sequence shown here is derived from an EMBL/GenBank/DDBJ whole genome shotgun (WGS) entry which is preliminary data.</text>
</comment>
<dbReference type="SUPFAM" id="SSF48239">
    <property type="entry name" value="Terpenoid cyclases/Protein prenyltransferases"/>
    <property type="match status" value="1"/>
</dbReference>
<evidence type="ECO:0000313" key="2">
    <source>
        <dbReference type="EMBL" id="MCG2632921.1"/>
    </source>
</evidence>
<keyword evidence="4" id="KW-1185">Reference proteome</keyword>
<dbReference type="EMBL" id="JAKLUA010000060">
    <property type="protein sequence ID" value="MCG2673435.1"/>
    <property type="molecule type" value="Genomic_DNA"/>
</dbReference>
<evidence type="ECO:0000313" key="3">
    <source>
        <dbReference type="EMBL" id="MCG2673435.1"/>
    </source>
</evidence>
<dbReference type="RefSeq" id="WP_237874433.1">
    <property type="nucleotide sequence ID" value="NZ_JAKLTY010000052.1"/>
</dbReference>
<dbReference type="Proteomes" id="UP001139012">
    <property type="component" value="Unassembled WGS sequence"/>
</dbReference>
<evidence type="ECO:0000313" key="4">
    <source>
        <dbReference type="Proteomes" id="UP001139012"/>
    </source>
</evidence>
<dbReference type="InterPro" id="IPR008930">
    <property type="entry name" value="Terpenoid_cyclase/PrenylTrfase"/>
</dbReference>
<accession>A0A9X1RJ04</accession>
<keyword evidence="1" id="KW-0472">Membrane</keyword>
<evidence type="ECO:0000256" key="1">
    <source>
        <dbReference type="SAM" id="Phobius"/>
    </source>
</evidence>
<dbReference type="EMBL" id="JAKLTY010000052">
    <property type="protein sequence ID" value="MCG2632921.1"/>
    <property type="molecule type" value="Genomic_DNA"/>
</dbReference>
<gene>
    <name evidence="3" type="ORF">L6637_42055</name>
    <name evidence="2" type="ORF">L6654_40765</name>
</gene>
<protein>
    <recommendedName>
        <fullName evidence="6">Methylaspartate ammonia-lyase</fullName>
    </recommendedName>
</protein>
<keyword evidence="1" id="KW-0812">Transmembrane</keyword>
<keyword evidence="1" id="KW-1133">Transmembrane helix</keyword>
<proteinExistence type="predicted"/>
<name>A0A9X1RJ04_9BRAD</name>
<reference evidence="2" key="1">
    <citation type="submission" date="2022-01" db="EMBL/GenBank/DDBJ databases">
        <title>Genome sequnece data of strain Bradyrhizobium sp. nov.</title>
        <authorList>
            <person name="Zhang J."/>
        </authorList>
    </citation>
    <scope>NUCLEOTIDE SEQUENCE</scope>
    <source>
        <strain evidence="3">WYCCWR 12774</strain>
        <strain evidence="2">WYCCWR 13023</strain>
    </source>
</reference>
<evidence type="ECO:0000313" key="5">
    <source>
        <dbReference type="Proteomes" id="UP001139054"/>
    </source>
</evidence>
<sequence length="487" mass="52312">MTKQRTEAQTLLKNSSAKVSIEAAALAALLGLEVTPRLLMGEMDLLRPSHLVLSWTSAMGHFKTSPAGYREDHRPPGDQQVGRIVAFLCILTTFTIIVVAAPLRAQATPESSACGYLAGLIDKAAPSGPLFLPSYPTVESGPLHGAAYLYDNAVAAIALVGCGERDKAYRIGSAILWAIDNDRTWHDGRLRNAYAAGVVASGSAKLPGWWDISQNKWLEDRYQVGSDVGNMAWAMLALLSIDDVNTGSRFREGATRLGTWVAQWADARGTGGFTGGTFGHEPTPELRTWKSTEHNTDLAAAFGLLATRTGDPRWRDMATAAERFVDTMWDPACACFAAGTAEDGVTRNPILALDAQVWPLTALPGAAEKFAPAIATAEQRMSVDRGFSYGEDRDGVWTEGTSQMALLLKLLGRTGRAESLIAVIQSQRSPDGGFFATSVRALPTGFMLDTDPAKPRLYFRLPHLGAASWAALAERGFNPFTATKGLP</sequence>
<organism evidence="2 5">
    <name type="scientific">Bradyrhizobium zhengyangense</name>
    <dbReference type="NCBI Taxonomy" id="2911009"/>
    <lineage>
        <taxon>Bacteria</taxon>
        <taxon>Pseudomonadati</taxon>
        <taxon>Pseudomonadota</taxon>
        <taxon>Alphaproteobacteria</taxon>
        <taxon>Hyphomicrobiales</taxon>
        <taxon>Nitrobacteraceae</taxon>
        <taxon>Bradyrhizobium</taxon>
    </lineage>
</organism>